<dbReference type="PROSITE" id="PS00584">
    <property type="entry name" value="PFKB_KINASES_2"/>
    <property type="match status" value="1"/>
</dbReference>
<dbReference type="PANTHER" id="PTHR43085">
    <property type="entry name" value="HEXOKINASE FAMILY MEMBER"/>
    <property type="match status" value="1"/>
</dbReference>
<evidence type="ECO:0000256" key="2">
    <source>
        <dbReference type="ARBA" id="ARBA00022679"/>
    </source>
</evidence>
<dbReference type="Proteomes" id="UP001169760">
    <property type="component" value="Unassembled WGS sequence"/>
</dbReference>
<dbReference type="GO" id="GO:0005829">
    <property type="term" value="C:cytosol"/>
    <property type="evidence" value="ECO:0007669"/>
    <property type="project" value="TreeGrafter"/>
</dbReference>
<dbReference type="Gene3D" id="3.40.1190.20">
    <property type="match status" value="1"/>
</dbReference>
<evidence type="ECO:0000256" key="1">
    <source>
        <dbReference type="ARBA" id="ARBA00010688"/>
    </source>
</evidence>
<dbReference type="CDD" id="cd01166">
    <property type="entry name" value="KdgK"/>
    <property type="match status" value="1"/>
</dbReference>
<dbReference type="AlphaFoldDB" id="A0AAW7X836"/>
<gene>
    <name evidence="5" type="ORF">Q4521_08725</name>
</gene>
<evidence type="ECO:0000259" key="4">
    <source>
        <dbReference type="Pfam" id="PF00294"/>
    </source>
</evidence>
<dbReference type="InterPro" id="IPR029056">
    <property type="entry name" value="Ribokinase-like"/>
</dbReference>
<dbReference type="Pfam" id="PF00294">
    <property type="entry name" value="PfkB"/>
    <property type="match status" value="1"/>
</dbReference>
<dbReference type="PANTHER" id="PTHR43085:SF15">
    <property type="entry name" value="2-DEHYDRO-3-DEOXYGLUCONOKINASE"/>
    <property type="match status" value="1"/>
</dbReference>
<dbReference type="GO" id="GO:0006974">
    <property type="term" value="P:DNA damage response"/>
    <property type="evidence" value="ECO:0007669"/>
    <property type="project" value="TreeGrafter"/>
</dbReference>
<name>A0AAW7X836_9GAMM</name>
<dbReference type="EMBL" id="JAUOPB010000005">
    <property type="protein sequence ID" value="MDO6422554.1"/>
    <property type="molecule type" value="Genomic_DNA"/>
</dbReference>
<dbReference type="InterPro" id="IPR011611">
    <property type="entry name" value="PfkB_dom"/>
</dbReference>
<comment type="caution">
    <text evidence="5">The sequence shown here is derived from an EMBL/GenBank/DDBJ whole genome shotgun (WGS) entry which is preliminary data.</text>
</comment>
<evidence type="ECO:0000256" key="3">
    <source>
        <dbReference type="ARBA" id="ARBA00022777"/>
    </source>
</evidence>
<protein>
    <submittedName>
        <fullName evidence="5">Sugar kinase</fullName>
    </submittedName>
</protein>
<dbReference type="InterPro" id="IPR002173">
    <property type="entry name" value="Carboh/pur_kinase_PfkB_CS"/>
</dbReference>
<dbReference type="InterPro" id="IPR050306">
    <property type="entry name" value="PfkB_Carbo_kinase"/>
</dbReference>
<organism evidence="5 6">
    <name type="scientific">Saccharophagus degradans</name>
    <dbReference type="NCBI Taxonomy" id="86304"/>
    <lineage>
        <taxon>Bacteria</taxon>
        <taxon>Pseudomonadati</taxon>
        <taxon>Pseudomonadota</taxon>
        <taxon>Gammaproteobacteria</taxon>
        <taxon>Cellvibrionales</taxon>
        <taxon>Cellvibrionaceae</taxon>
        <taxon>Saccharophagus</taxon>
    </lineage>
</organism>
<evidence type="ECO:0000313" key="6">
    <source>
        <dbReference type="Proteomes" id="UP001169760"/>
    </source>
</evidence>
<sequence length="312" mass="33780">MTSTLIIGESMVELTHHTDDLLRKSFAGDTHSAAVYLKRLAGDSEDVSLLSAVGLDGLSNELIEALNKEGVSTHTVLQHPTRTIGLYMVHTDSLGERSFQYWRSLSAARATMALLEQQPALVADLAPTRVFFSGITLAIFDSTARAQLRELLEQLKMRGTQVIFDPNYRPALWQNEEETKAEYLWAFAISDVVLPGLDDLNKLYGTSSMQSAVALVKTLCCGEAIIKNGEHGVTYLNADTQFSVEVAPVAKPVDTTAAGDSFNAALMAARSKGLPPKQAIEFAASVAAIVIQHKGAIIPRAELQHAISQLNT</sequence>
<keyword evidence="2" id="KW-0808">Transferase</keyword>
<dbReference type="SUPFAM" id="SSF53613">
    <property type="entry name" value="Ribokinase-like"/>
    <property type="match status" value="1"/>
</dbReference>
<dbReference type="RefSeq" id="WP_303492522.1">
    <property type="nucleotide sequence ID" value="NZ_JAUOPB010000005.1"/>
</dbReference>
<reference evidence="5" key="1">
    <citation type="submission" date="2023-07" db="EMBL/GenBank/DDBJ databases">
        <title>Genome content predicts the carbon catabolic preferences of heterotrophic bacteria.</title>
        <authorList>
            <person name="Gralka M."/>
        </authorList>
    </citation>
    <scope>NUCLEOTIDE SEQUENCE</scope>
    <source>
        <strain evidence="5">I3M17_2</strain>
    </source>
</reference>
<dbReference type="GO" id="GO:0019698">
    <property type="term" value="P:D-galacturonate catabolic process"/>
    <property type="evidence" value="ECO:0007669"/>
    <property type="project" value="TreeGrafter"/>
</dbReference>
<comment type="similarity">
    <text evidence="1">Belongs to the carbohydrate kinase PfkB family.</text>
</comment>
<evidence type="ECO:0000313" key="5">
    <source>
        <dbReference type="EMBL" id="MDO6422554.1"/>
    </source>
</evidence>
<dbReference type="GO" id="GO:0008673">
    <property type="term" value="F:2-dehydro-3-deoxygluconokinase activity"/>
    <property type="evidence" value="ECO:0007669"/>
    <property type="project" value="TreeGrafter"/>
</dbReference>
<proteinExistence type="inferred from homology"/>
<dbReference type="GO" id="GO:0042840">
    <property type="term" value="P:D-glucuronate catabolic process"/>
    <property type="evidence" value="ECO:0007669"/>
    <property type="project" value="TreeGrafter"/>
</dbReference>
<accession>A0AAW7X836</accession>
<keyword evidence="3 5" id="KW-0418">Kinase</keyword>
<feature type="domain" description="Carbohydrate kinase PfkB" evidence="4">
    <location>
        <begin position="5"/>
        <end position="299"/>
    </location>
</feature>